<gene>
    <name evidence="2" type="ORF">STRTUCAR8_03673</name>
</gene>
<dbReference type="AlphaFoldDB" id="L7ERG5"/>
<organism evidence="2 3">
    <name type="scientific">Streptomyces turgidiscabies (strain Car8)</name>
    <dbReference type="NCBI Taxonomy" id="698760"/>
    <lineage>
        <taxon>Bacteria</taxon>
        <taxon>Bacillati</taxon>
        <taxon>Actinomycetota</taxon>
        <taxon>Actinomycetes</taxon>
        <taxon>Kitasatosporales</taxon>
        <taxon>Streptomycetaceae</taxon>
        <taxon>Streptomyces</taxon>
    </lineage>
</organism>
<evidence type="ECO:0000313" key="3">
    <source>
        <dbReference type="Proteomes" id="UP000010931"/>
    </source>
</evidence>
<feature type="region of interest" description="Disordered" evidence="1">
    <location>
        <begin position="1"/>
        <end position="38"/>
    </location>
</feature>
<feature type="compositionally biased region" description="Polar residues" evidence="1">
    <location>
        <begin position="20"/>
        <end position="38"/>
    </location>
</feature>
<keyword evidence="3" id="KW-1185">Reference proteome</keyword>
<comment type="caution">
    <text evidence="2">The sequence shown here is derived from an EMBL/GenBank/DDBJ whole genome shotgun (WGS) entry which is preliminary data.</text>
</comment>
<sequence>MGAPRERPARGSATLRQRRVSSGQLLSISRVSTHRSFG</sequence>
<dbReference type="Proteomes" id="UP000010931">
    <property type="component" value="Unassembled WGS sequence"/>
</dbReference>
<protein>
    <submittedName>
        <fullName evidence="2">Uncharacterized protein</fullName>
    </submittedName>
</protein>
<accession>L7ERG5</accession>
<proteinExistence type="predicted"/>
<evidence type="ECO:0000256" key="1">
    <source>
        <dbReference type="SAM" id="MobiDB-lite"/>
    </source>
</evidence>
<name>L7ERG5_STRT8</name>
<dbReference type="EMBL" id="AEJB01000681">
    <property type="protein sequence ID" value="ELP61494.1"/>
    <property type="molecule type" value="Genomic_DNA"/>
</dbReference>
<reference evidence="2 3" key="1">
    <citation type="journal article" date="2011" name="Plasmid">
        <title>Streptomyces turgidiscabies Car8 contains a modular pathogenicity island that shares virulence genes with other actinobacterial plant pathogens.</title>
        <authorList>
            <person name="Huguet-Tapia J.C."/>
            <person name="Badger J.H."/>
            <person name="Loria R."/>
            <person name="Pettis G.S."/>
        </authorList>
    </citation>
    <scope>NUCLEOTIDE SEQUENCE [LARGE SCALE GENOMIC DNA]</scope>
    <source>
        <strain evidence="2 3">Car8</strain>
    </source>
</reference>
<evidence type="ECO:0000313" key="2">
    <source>
        <dbReference type="EMBL" id="ELP61494.1"/>
    </source>
</evidence>